<organism evidence="3 4">
    <name type="scientific">Sediminibacterium roseum</name>
    <dbReference type="NCBI Taxonomy" id="1978412"/>
    <lineage>
        <taxon>Bacteria</taxon>
        <taxon>Pseudomonadati</taxon>
        <taxon>Bacteroidota</taxon>
        <taxon>Chitinophagia</taxon>
        <taxon>Chitinophagales</taxon>
        <taxon>Chitinophagaceae</taxon>
        <taxon>Sediminibacterium</taxon>
    </lineage>
</organism>
<dbReference type="EMBL" id="JAACJS010000012">
    <property type="protein sequence ID" value="NCI50235.1"/>
    <property type="molecule type" value="Genomic_DNA"/>
</dbReference>
<dbReference type="InterPro" id="IPR036249">
    <property type="entry name" value="Thioredoxin-like_sf"/>
</dbReference>
<gene>
    <name evidence="3" type="ORF">GWC95_09895</name>
</gene>
<comment type="caution">
    <text evidence="3">The sequence shown here is derived from an EMBL/GenBank/DDBJ whole genome shotgun (WGS) entry which is preliminary data.</text>
</comment>
<sequence>MKKILLALMFLPLLGMAQATTKANAGESAVGLKLEQGSWKEILAKAKAENKFIIMDCMTTWCGPCKHMDKNVFPLKETGDFFNDKFLAVKVQFDSTGNDDARVQSWRKDMKEIEKTYAINAYPTYLMFDPNGEVVHRSVGATPDAALFIAKGKEALSPETQYYTQLKRYKNGEKDPAFLRKMATMAAAAYDTKMANTIASDYIAGLTDFDSKENAQFVAQFTTTSKDKGFALMLNNPAKIDALIGEGKSKAKVLSIIAAEEINPGIRKLAADRTKAPDAAPLIASASQKYPQFAADIAEMTNKTVYNMVYSQEVYTPMAKAAEAKTKVDWDAIAAGARNRDPKNADEMVSKGKVTYYQNTKDWPNFQTEVVAFMNKYGAKATPAELNTYAWTVFENCKDMTCVTQALDWSKRSFAENKNPMFMDTYANILHKLGKTKEAIEVQGKAIELTTDAASKKSLQETLDKMKRGEKTWTEE</sequence>
<dbReference type="PROSITE" id="PS51352">
    <property type="entry name" value="THIOREDOXIN_2"/>
    <property type="match status" value="1"/>
</dbReference>
<dbReference type="Proteomes" id="UP000753802">
    <property type="component" value="Unassembled WGS sequence"/>
</dbReference>
<dbReference type="RefSeq" id="WP_161818541.1">
    <property type="nucleotide sequence ID" value="NZ_JAACJS010000012.1"/>
</dbReference>
<feature type="signal peptide" evidence="1">
    <location>
        <begin position="1"/>
        <end position="19"/>
    </location>
</feature>
<keyword evidence="1" id="KW-0732">Signal</keyword>
<keyword evidence="4" id="KW-1185">Reference proteome</keyword>
<dbReference type="SUPFAM" id="SSF52833">
    <property type="entry name" value="Thioredoxin-like"/>
    <property type="match status" value="1"/>
</dbReference>
<dbReference type="Gene3D" id="3.40.30.10">
    <property type="entry name" value="Glutaredoxin"/>
    <property type="match status" value="1"/>
</dbReference>
<protein>
    <submittedName>
        <fullName evidence="3">Thioredoxin family protein</fullName>
    </submittedName>
</protein>
<proteinExistence type="predicted"/>
<reference evidence="3 4" key="1">
    <citation type="submission" date="2020-01" db="EMBL/GenBank/DDBJ databases">
        <title>Genome analysis.</title>
        <authorList>
            <person name="Wu S."/>
            <person name="Wang G."/>
        </authorList>
    </citation>
    <scope>NUCLEOTIDE SEQUENCE [LARGE SCALE GENOMIC DNA]</scope>
    <source>
        <strain evidence="3 4">SYL130</strain>
    </source>
</reference>
<dbReference type="Pfam" id="PF13098">
    <property type="entry name" value="Thioredoxin_2"/>
    <property type="match status" value="1"/>
</dbReference>
<accession>A0ABW9ZUS0</accession>
<evidence type="ECO:0000313" key="3">
    <source>
        <dbReference type="EMBL" id="NCI50235.1"/>
    </source>
</evidence>
<feature type="chain" id="PRO_5046717539" evidence="1">
    <location>
        <begin position="20"/>
        <end position="476"/>
    </location>
</feature>
<evidence type="ECO:0000256" key="1">
    <source>
        <dbReference type="SAM" id="SignalP"/>
    </source>
</evidence>
<feature type="domain" description="Thioredoxin" evidence="2">
    <location>
        <begin position="23"/>
        <end position="157"/>
    </location>
</feature>
<evidence type="ECO:0000313" key="4">
    <source>
        <dbReference type="Proteomes" id="UP000753802"/>
    </source>
</evidence>
<dbReference type="InterPro" id="IPR012336">
    <property type="entry name" value="Thioredoxin-like_fold"/>
</dbReference>
<evidence type="ECO:0000259" key="2">
    <source>
        <dbReference type="PROSITE" id="PS51352"/>
    </source>
</evidence>
<dbReference type="InterPro" id="IPR013766">
    <property type="entry name" value="Thioredoxin_domain"/>
</dbReference>
<name>A0ABW9ZUS0_9BACT</name>